<dbReference type="InterPro" id="IPR000340">
    <property type="entry name" value="Dual-sp_phosphatase_cat-dom"/>
</dbReference>
<feature type="compositionally biased region" description="Low complexity" evidence="5">
    <location>
        <begin position="745"/>
        <end position="760"/>
    </location>
</feature>
<reference evidence="9" key="4">
    <citation type="submission" date="2025-05" db="UniProtKB">
        <authorList>
            <consortium name="EnsemblFungi"/>
        </authorList>
    </citation>
    <scope>IDENTIFICATION</scope>
    <source>
        <strain evidence="9">isolate 1-1 / race 1 (BBBD)</strain>
    </source>
</reference>
<dbReference type="GO" id="GO:0017017">
    <property type="term" value="F:MAP kinase tyrosine/serine/threonine phosphatase activity"/>
    <property type="evidence" value="ECO:0007669"/>
    <property type="project" value="TreeGrafter"/>
</dbReference>
<reference evidence="8" key="1">
    <citation type="submission" date="2009-11" db="EMBL/GenBank/DDBJ databases">
        <authorList>
            <consortium name="The Broad Institute Genome Sequencing Platform"/>
            <person name="Ward D."/>
            <person name="Feldgarden M."/>
            <person name="Earl A."/>
            <person name="Young S.K."/>
            <person name="Zeng Q."/>
            <person name="Koehrsen M."/>
            <person name="Alvarado L."/>
            <person name="Berlin A."/>
            <person name="Bochicchio J."/>
            <person name="Borenstein D."/>
            <person name="Chapman S.B."/>
            <person name="Chen Z."/>
            <person name="Engels R."/>
            <person name="Freedman E."/>
            <person name="Gellesch M."/>
            <person name="Goldberg J."/>
            <person name="Griggs A."/>
            <person name="Gujja S."/>
            <person name="Heilman E."/>
            <person name="Heiman D."/>
            <person name="Hepburn T."/>
            <person name="Howarth C."/>
            <person name="Jen D."/>
            <person name="Larson L."/>
            <person name="Lewis B."/>
            <person name="Mehta T."/>
            <person name="Park D."/>
            <person name="Pearson M."/>
            <person name="Roberts A."/>
            <person name="Saif S."/>
            <person name="Shea T."/>
            <person name="Shenoy N."/>
            <person name="Sisk P."/>
            <person name="Stolte C."/>
            <person name="Sykes S."/>
            <person name="Thomson T."/>
            <person name="Walk T."/>
            <person name="White J."/>
            <person name="Yandava C."/>
            <person name="Izard J."/>
            <person name="Baranova O.V."/>
            <person name="Blanton J.M."/>
            <person name="Tanner A.C."/>
            <person name="Dewhirst F.E."/>
            <person name="Haas B."/>
            <person name="Nusbaum C."/>
            <person name="Birren B."/>
        </authorList>
    </citation>
    <scope>NUCLEOTIDE SEQUENCE [LARGE SCALE GENOMIC DNA]</scope>
    <source>
        <strain evidence="8">1-1 BBBD Race 1</strain>
    </source>
</reference>
<feature type="region of interest" description="Disordered" evidence="5">
    <location>
        <begin position="302"/>
        <end position="325"/>
    </location>
</feature>
<keyword evidence="3" id="KW-0378">Hydrolase</keyword>
<dbReference type="PROSITE" id="PS50054">
    <property type="entry name" value="TYR_PHOSPHATASE_DUAL"/>
    <property type="match status" value="1"/>
</dbReference>
<dbReference type="VEuPathDB" id="FungiDB:PTTG_27306"/>
<feature type="region of interest" description="Disordered" evidence="5">
    <location>
        <begin position="486"/>
        <end position="558"/>
    </location>
</feature>
<dbReference type="FunFam" id="3.90.190.10:FF:000211">
    <property type="entry name" value="Chromosome 10, whole genome shotgun sequence"/>
    <property type="match status" value="1"/>
</dbReference>
<evidence type="ECO:0000256" key="3">
    <source>
        <dbReference type="ARBA" id="ARBA00022801"/>
    </source>
</evidence>
<dbReference type="STRING" id="630390.A0A180GM32"/>
<evidence type="ECO:0000313" key="10">
    <source>
        <dbReference type="Proteomes" id="UP000005240"/>
    </source>
</evidence>
<sequence length="760" mass="83549">MEQTTTSRLPGYEQQHVDSAHPPPTNNHTHNPDDDDDEEQAEEDGQYPRPMNDPFAEIEGRWREASSKAPSSLNSQLPHSNEHLLNQLGHFSFSNNPHPAEAPKHAHPSFNPPLSMNLLSMRRADHQPPLFRPPSSASANKNSFSSTDLALDHLPRTRLSSFSTELEPISASPTSPNSPYTFSTDHHIQPQQQHYQPPPASNPPRASRVSLPTSQWPPLNLSSSSSSSFSSSDDGLLLRRASSSSLASVASVASSTNGLKARRGLTKPLSLSLAVPQANNSNHHHHQQQSNVPQALATPLRARHETNSSNNNINSKTSVFSRSLPPSPRLGDLGQARAQFVGIKANVTGGLSMKRRTSIPRLSLGGISSTDTSRGYDPVRLIGRNNESVMNTPVQLHFDPVAAGEGRQELMSSQAGVGGKGHIEVPSELTETFPYEYGPKEVLPDVFLGSEQNARDGNLLSSMGFGLIINVAKEVECPWEPTSSPAPIEHLWPTPLQQQQQPRKRGLMVRPTASTPNLKRSFEGKIRVSLPEQPSPHHHYQPASSSSSSPFQMKRLDADRKTSRPSLDYIKLPWSHDQDGLAEIFNGSEVFALIDRARERRLKTLVHCQCGVSRSATFVIGYCMREAVFHPDKLQLSGRMHDAYSFVKEKSPWAGPNMGLIYQLIEYEKVLSKARRDVVEEEDEEEEAEEEDEGRGRMDGVDEAGAGRGPDAAGERQAEGRVDEEDADSEMADLDHTLHNPPTPTLLYTPSTNPLDTLAS</sequence>
<dbReference type="GO" id="GO:0043409">
    <property type="term" value="P:negative regulation of MAPK cascade"/>
    <property type="evidence" value="ECO:0007669"/>
    <property type="project" value="TreeGrafter"/>
</dbReference>
<dbReference type="InterPro" id="IPR016130">
    <property type="entry name" value="Tyr_Pase_AS"/>
</dbReference>
<evidence type="ECO:0000256" key="1">
    <source>
        <dbReference type="ARBA" id="ARBA00008601"/>
    </source>
</evidence>
<evidence type="ECO:0000256" key="2">
    <source>
        <dbReference type="ARBA" id="ARBA00013064"/>
    </source>
</evidence>
<feature type="domain" description="Tyrosine-protein phosphatase" evidence="6">
    <location>
        <begin position="438"/>
        <end position="673"/>
    </location>
</feature>
<feature type="compositionally biased region" description="Acidic residues" evidence="5">
    <location>
        <begin position="33"/>
        <end position="45"/>
    </location>
</feature>
<dbReference type="InterPro" id="IPR029021">
    <property type="entry name" value="Prot-tyrosine_phosphatase-like"/>
</dbReference>
<dbReference type="GO" id="GO:0005737">
    <property type="term" value="C:cytoplasm"/>
    <property type="evidence" value="ECO:0007669"/>
    <property type="project" value="TreeGrafter"/>
</dbReference>
<dbReference type="PROSITE" id="PS00383">
    <property type="entry name" value="TYR_PHOSPHATASE_1"/>
    <property type="match status" value="1"/>
</dbReference>
<dbReference type="EC" id="3.1.3.48" evidence="2"/>
<dbReference type="OrthoDB" id="2502662at2759"/>
<dbReference type="EMBL" id="ADAS02000050">
    <property type="protein sequence ID" value="OAV93528.1"/>
    <property type="molecule type" value="Genomic_DNA"/>
</dbReference>
<dbReference type="SUPFAM" id="SSF52799">
    <property type="entry name" value="(Phosphotyrosine protein) phosphatases II"/>
    <property type="match status" value="1"/>
</dbReference>
<evidence type="ECO:0000256" key="4">
    <source>
        <dbReference type="ARBA" id="ARBA00022912"/>
    </source>
</evidence>
<dbReference type="Pfam" id="PF00782">
    <property type="entry name" value="DSPc"/>
    <property type="match status" value="1"/>
</dbReference>
<evidence type="ECO:0000313" key="8">
    <source>
        <dbReference type="EMBL" id="OAV93528.1"/>
    </source>
</evidence>
<proteinExistence type="inferred from homology"/>
<dbReference type="Gene3D" id="3.90.190.10">
    <property type="entry name" value="Protein tyrosine phosphatase superfamily"/>
    <property type="match status" value="1"/>
</dbReference>
<reference evidence="9 10" key="3">
    <citation type="journal article" date="2017" name="G3 (Bethesda)">
        <title>Comparative analysis highlights variable genome content of wheat rusts and divergence of the mating loci.</title>
        <authorList>
            <person name="Cuomo C.A."/>
            <person name="Bakkeren G."/>
            <person name="Khalil H.B."/>
            <person name="Panwar V."/>
            <person name="Joly D."/>
            <person name="Linning R."/>
            <person name="Sakthikumar S."/>
            <person name="Song X."/>
            <person name="Adiconis X."/>
            <person name="Fan L."/>
            <person name="Goldberg J.M."/>
            <person name="Levin J.Z."/>
            <person name="Young S."/>
            <person name="Zeng Q."/>
            <person name="Anikster Y."/>
            <person name="Bruce M."/>
            <person name="Wang M."/>
            <person name="Yin C."/>
            <person name="McCallum B."/>
            <person name="Szabo L.J."/>
            <person name="Hulbert S."/>
            <person name="Chen X."/>
            <person name="Fellers J.P."/>
        </authorList>
    </citation>
    <scope>NUCLEOTIDE SEQUENCE</scope>
    <source>
        <strain evidence="10">Isolate 1-1 / race 1 (BBBD)</strain>
        <strain evidence="9">isolate 1-1 / race 1 (BBBD)</strain>
    </source>
</reference>
<feature type="compositionally biased region" description="Acidic residues" evidence="5">
    <location>
        <begin position="679"/>
        <end position="693"/>
    </location>
</feature>
<dbReference type="GO" id="GO:0033550">
    <property type="term" value="F:MAP kinase tyrosine phosphatase activity"/>
    <property type="evidence" value="ECO:0007669"/>
    <property type="project" value="TreeGrafter"/>
</dbReference>
<name>A0A180GM32_PUCT1</name>
<dbReference type="InterPro" id="IPR020422">
    <property type="entry name" value="TYR_PHOSPHATASE_DUAL_dom"/>
</dbReference>
<dbReference type="AlphaFoldDB" id="A0A180GM32"/>
<feature type="domain" description="Tyrosine specific protein phosphatases" evidence="7">
    <location>
        <begin position="588"/>
        <end position="652"/>
    </location>
</feature>
<dbReference type="InterPro" id="IPR000387">
    <property type="entry name" value="Tyr_Pase_dom"/>
</dbReference>
<dbReference type="PANTHER" id="PTHR10159:SF519">
    <property type="entry name" value="DUAL SPECIFICITY PROTEIN PHOSPHATASE MPK3"/>
    <property type="match status" value="1"/>
</dbReference>
<feature type="compositionally biased region" description="Polar residues" evidence="5">
    <location>
        <begin position="171"/>
        <end position="183"/>
    </location>
</feature>
<comment type="similarity">
    <text evidence="1">Belongs to the protein-tyrosine phosphatase family. Non-receptor class dual specificity subfamily.</text>
</comment>
<dbReference type="PROSITE" id="PS50056">
    <property type="entry name" value="TYR_PHOSPHATASE_2"/>
    <property type="match status" value="1"/>
</dbReference>
<organism evidence="8">
    <name type="scientific">Puccinia triticina (isolate 1-1 / race 1 (BBBD))</name>
    <name type="common">Brown leaf rust fungus</name>
    <dbReference type="NCBI Taxonomy" id="630390"/>
    <lineage>
        <taxon>Eukaryota</taxon>
        <taxon>Fungi</taxon>
        <taxon>Dikarya</taxon>
        <taxon>Basidiomycota</taxon>
        <taxon>Pucciniomycotina</taxon>
        <taxon>Pucciniomycetes</taxon>
        <taxon>Pucciniales</taxon>
        <taxon>Pucciniaceae</taxon>
        <taxon>Puccinia</taxon>
    </lineage>
</organism>
<dbReference type="GO" id="GO:0008330">
    <property type="term" value="F:protein tyrosine/threonine phosphatase activity"/>
    <property type="evidence" value="ECO:0007669"/>
    <property type="project" value="TreeGrafter"/>
</dbReference>
<protein>
    <recommendedName>
        <fullName evidence="2">protein-tyrosine-phosphatase</fullName>
        <ecNumber evidence="2">3.1.3.48</ecNumber>
    </recommendedName>
</protein>
<feature type="compositionally biased region" description="Acidic residues" evidence="5">
    <location>
        <begin position="722"/>
        <end position="732"/>
    </location>
</feature>
<feature type="region of interest" description="Disordered" evidence="5">
    <location>
        <begin position="676"/>
        <end position="760"/>
    </location>
</feature>
<dbReference type="Proteomes" id="UP000005240">
    <property type="component" value="Unassembled WGS sequence"/>
</dbReference>
<keyword evidence="10" id="KW-1185">Reference proteome</keyword>
<evidence type="ECO:0000313" key="9">
    <source>
        <dbReference type="EnsemblFungi" id="PTTG_27306-t43_1-p1"/>
    </source>
</evidence>
<feature type="region of interest" description="Disordered" evidence="5">
    <location>
        <begin position="163"/>
        <end position="234"/>
    </location>
</feature>
<reference evidence="8" key="2">
    <citation type="submission" date="2016-05" db="EMBL/GenBank/DDBJ databases">
        <title>Comparative analysis highlights variable genome content of wheat rusts and divergence of the mating loci.</title>
        <authorList>
            <person name="Cuomo C.A."/>
            <person name="Bakkeren G."/>
            <person name="Szabo L."/>
            <person name="Khalil H."/>
            <person name="Joly D."/>
            <person name="Goldberg J."/>
            <person name="Young S."/>
            <person name="Zeng Q."/>
            <person name="Fellers J."/>
        </authorList>
    </citation>
    <scope>NUCLEOTIDE SEQUENCE [LARGE SCALE GENOMIC DNA]</scope>
    <source>
        <strain evidence="8">1-1 BBBD Race 1</strain>
    </source>
</reference>
<dbReference type="PANTHER" id="PTHR10159">
    <property type="entry name" value="DUAL SPECIFICITY PROTEIN PHOSPHATASE"/>
    <property type="match status" value="1"/>
</dbReference>
<dbReference type="SMART" id="SM00195">
    <property type="entry name" value="DSPc"/>
    <property type="match status" value="1"/>
</dbReference>
<evidence type="ECO:0000259" key="7">
    <source>
        <dbReference type="PROSITE" id="PS50056"/>
    </source>
</evidence>
<gene>
    <name evidence="8" type="ORF">PTTG_27306</name>
</gene>
<feature type="compositionally biased region" description="Low complexity" evidence="5">
    <location>
        <begin position="135"/>
        <end position="146"/>
    </location>
</feature>
<evidence type="ECO:0000259" key="6">
    <source>
        <dbReference type="PROSITE" id="PS50054"/>
    </source>
</evidence>
<keyword evidence="4" id="KW-0904">Protein phosphatase</keyword>
<evidence type="ECO:0000256" key="5">
    <source>
        <dbReference type="SAM" id="MobiDB-lite"/>
    </source>
</evidence>
<feature type="compositionally biased region" description="Low complexity" evidence="5">
    <location>
        <begin position="221"/>
        <end position="234"/>
    </location>
</feature>
<feature type="compositionally biased region" description="Low complexity" evidence="5">
    <location>
        <begin position="541"/>
        <end position="552"/>
    </location>
</feature>
<feature type="region of interest" description="Disordered" evidence="5">
    <location>
        <begin position="1"/>
        <end position="150"/>
    </location>
</feature>
<accession>A0A180GM32</accession>
<feature type="compositionally biased region" description="Polar residues" evidence="5">
    <location>
        <begin position="68"/>
        <end position="79"/>
    </location>
</feature>
<dbReference type="EnsemblFungi" id="PTTG_27306-t43_1">
    <property type="protein sequence ID" value="PTTG_27306-t43_1-p1"/>
    <property type="gene ID" value="PTTG_27306"/>
</dbReference>